<dbReference type="Proteomes" id="UP001556040">
    <property type="component" value="Unassembled WGS sequence"/>
</dbReference>
<accession>A0ABV3Q817</accession>
<feature type="transmembrane region" description="Helical" evidence="1">
    <location>
        <begin position="62"/>
        <end position="82"/>
    </location>
</feature>
<protein>
    <submittedName>
        <fullName evidence="2">Uncharacterized protein</fullName>
    </submittedName>
</protein>
<name>A0ABV3Q817_9BACL</name>
<evidence type="ECO:0000256" key="1">
    <source>
        <dbReference type="SAM" id="Phobius"/>
    </source>
</evidence>
<keyword evidence="1" id="KW-0812">Transmembrane</keyword>
<feature type="transmembrane region" description="Helical" evidence="1">
    <location>
        <begin position="38"/>
        <end position="55"/>
    </location>
</feature>
<keyword evidence="3" id="KW-1185">Reference proteome</keyword>
<feature type="transmembrane region" description="Helical" evidence="1">
    <location>
        <begin position="88"/>
        <end position="109"/>
    </location>
</feature>
<evidence type="ECO:0000313" key="3">
    <source>
        <dbReference type="Proteomes" id="UP001556040"/>
    </source>
</evidence>
<reference evidence="2 3" key="1">
    <citation type="journal article" date="1979" name="Int. J. Syst. Evol. Microbiol.">
        <title>Bacillus globisporus subsp. marinus subsp. nov.</title>
        <authorList>
            <person name="Liu H."/>
        </authorList>
    </citation>
    <scope>NUCLEOTIDE SEQUENCE [LARGE SCALE GENOMIC DNA]</scope>
    <source>
        <strain evidence="2 3">DSM 1297</strain>
    </source>
</reference>
<feature type="non-terminal residue" evidence="2">
    <location>
        <position position="1"/>
    </location>
</feature>
<sequence>FYIFGAFVLLFTSIFYDTDANQFGIAERFGLTNAPEQLVRVLVALISLLMVFGYIRLKKWGFWMMIFYSLFFGIISWSLSLSYNQQPFIGNTVWSIIILVYTIHVRNAFFRRSKQE</sequence>
<evidence type="ECO:0000313" key="2">
    <source>
        <dbReference type="EMBL" id="MEW9503467.1"/>
    </source>
</evidence>
<organism evidence="2 3">
    <name type="scientific">Jeotgalibacillus marinus</name>
    <dbReference type="NCBI Taxonomy" id="86667"/>
    <lineage>
        <taxon>Bacteria</taxon>
        <taxon>Bacillati</taxon>
        <taxon>Bacillota</taxon>
        <taxon>Bacilli</taxon>
        <taxon>Bacillales</taxon>
        <taxon>Caryophanaceae</taxon>
        <taxon>Jeotgalibacillus</taxon>
    </lineage>
</organism>
<keyword evidence="1" id="KW-1133">Transmembrane helix</keyword>
<gene>
    <name evidence="2" type="ORF">AB1471_17135</name>
</gene>
<dbReference type="EMBL" id="JBFMIA010000099">
    <property type="protein sequence ID" value="MEW9503467.1"/>
    <property type="molecule type" value="Genomic_DNA"/>
</dbReference>
<keyword evidence="1" id="KW-0472">Membrane</keyword>
<comment type="caution">
    <text evidence="2">The sequence shown here is derived from an EMBL/GenBank/DDBJ whole genome shotgun (WGS) entry which is preliminary data.</text>
</comment>
<dbReference type="RefSeq" id="WP_367780947.1">
    <property type="nucleotide sequence ID" value="NZ_JBFMIA010000099.1"/>
</dbReference>
<proteinExistence type="predicted"/>